<proteinExistence type="predicted"/>
<dbReference type="EMBL" id="JADEVV010000017">
    <property type="protein sequence ID" value="MBE9253735.1"/>
    <property type="molecule type" value="Genomic_DNA"/>
</dbReference>
<evidence type="ECO:0000313" key="1">
    <source>
        <dbReference type="EMBL" id="MBE9253735.1"/>
    </source>
</evidence>
<dbReference type="RefSeq" id="WP_194019497.1">
    <property type="nucleotide sequence ID" value="NZ_JADEVV010000017.1"/>
</dbReference>
<keyword evidence="2" id="KW-1185">Reference proteome</keyword>
<evidence type="ECO:0000313" key="2">
    <source>
        <dbReference type="Proteomes" id="UP000658720"/>
    </source>
</evidence>
<sequence>MFKLLVRGYATPLGLTALFGLFTSLAIAVPVEAQGQNSFENYRQQCLRRVEQAGIKGAAAQEMCNCTINKFKQKYSITEFTKLVQQSETNKAIARQLAEVGEECLYE</sequence>
<reference evidence="1 2" key="1">
    <citation type="submission" date="2020-10" db="EMBL/GenBank/DDBJ databases">
        <authorList>
            <person name="Castelo-Branco R."/>
            <person name="Eusebio N."/>
            <person name="Adriana R."/>
            <person name="Vieira A."/>
            <person name="Brugerolle De Fraissinette N."/>
            <person name="Rezende De Castro R."/>
            <person name="Schneider M.P."/>
            <person name="Vasconcelos V."/>
            <person name="Leao P.N."/>
        </authorList>
    </citation>
    <scope>NUCLEOTIDE SEQUENCE [LARGE SCALE GENOMIC DNA]</scope>
    <source>
        <strain evidence="1 2">LEGE 00031</strain>
    </source>
</reference>
<gene>
    <name evidence="1" type="ORF">IQ217_07680</name>
</gene>
<name>A0ABR9VQW9_9SYNC</name>
<dbReference type="Proteomes" id="UP000658720">
    <property type="component" value="Unassembled WGS sequence"/>
</dbReference>
<organism evidence="1 2">
    <name type="scientific">Synechocystis salina LEGE 00031</name>
    <dbReference type="NCBI Taxonomy" id="1828736"/>
    <lineage>
        <taxon>Bacteria</taxon>
        <taxon>Bacillati</taxon>
        <taxon>Cyanobacteriota</taxon>
        <taxon>Cyanophyceae</taxon>
        <taxon>Synechococcales</taxon>
        <taxon>Merismopediaceae</taxon>
        <taxon>Synechocystis</taxon>
    </lineage>
</organism>
<accession>A0ABR9VQW9</accession>
<protein>
    <submittedName>
        <fullName evidence="1">Uncharacterized protein</fullName>
    </submittedName>
</protein>
<comment type="caution">
    <text evidence="1">The sequence shown here is derived from an EMBL/GenBank/DDBJ whole genome shotgun (WGS) entry which is preliminary data.</text>
</comment>